<dbReference type="Proteomes" id="UP000792457">
    <property type="component" value="Unassembled WGS sequence"/>
</dbReference>
<dbReference type="AlphaFoldDB" id="A0A8K0NZV1"/>
<proteinExistence type="predicted"/>
<dbReference type="Pfam" id="PF21788">
    <property type="entry name" value="TNP-like_GBD"/>
    <property type="match status" value="1"/>
</dbReference>
<organism evidence="2 3">
    <name type="scientific">Ladona fulva</name>
    <name type="common">Scarce chaser dragonfly</name>
    <name type="synonym">Libellula fulva</name>
    <dbReference type="NCBI Taxonomy" id="123851"/>
    <lineage>
        <taxon>Eukaryota</taxon>
        <taxon>Metazoa</taxon>
        <taxon>Ecdysozoa</taxon>
        <taxon>Arthropoda</taxon>
        <taxon>Hexapoda</taxon>
        <taxon>Insecta</taxon>
        <taxon>Pterygota</taxon>
        <taxon>Palaeoptera</taxon>
        <taxon>Odonata</taxon>
        <taxon>Epiprocta</taxon>
        <taxon>Anisoptera</taxon>
        <taxon>Libelluloidea</taxon>
        <taxon>Libellulidae</taxon>
        <taxon>Ladona</taxon>
    </lineage>
</organism>
<dbReference type="EMBL" id="KZ308326">
    <property type="protein sequence ID" value="KAG8227523.1"/>
    <property type="molecule type" value="Genomic_DNA"/>
</dbReference>
<evidence type="ECO:0000259" key="1">
    <source>
        <dbReference type="Pfam" id="PF21788"/>
    </source>
</evidence>
<evidence type="ECO:0000313" key="2">
    <source>
        <dbReference type="EMBL" id="KAG8227523.1"/>
    </source>
</evidence>
<reference evidence="2" key="2">
    <citation type="submission" date="2017-10" db="EMBL/GenBank/DDBJ databases">
        <title>Ladona fulva Genome sequencing and assembly.</title>
        <authorList>
            <person name="Murali S."/>
            <person name="Richards S."/>
            <person name="Bandaranaike D."/>
            <person name="Bellair M."/>
            <person name="Blankenburg K."/>
            <person name="Chao H."/>
            <person name="Dinh H."/>
            <person name="Doddapaneni H."/>
            <person name="Dugan-Rocha S."/>
            <person name="Elkadiri S."/>
            <person name="Gnanaolivu R."/>
            <person name="Hernandez B."/>
            <person name="Skinner E."/>
            <person name="Javaid M."/>
            <person name="Lee S."/>
            <person name="Li M."/>
            <person name="Ming W."/>
            <person name="Munidasa M."/>
            <person name="Muniz J."/>
            <person name="Nguyen L."/>
            <person name="Hughes D."/>
            <person name="Osuji N."/>
            <person name="Pu L.-L."/>
            <person name="Puazo M."/>
            <person name="Qu C."/>
            <person name="Quiroz J."/>
            <person name="Raj R."/>
            <person name="Weissenberger G."/>
            <person name="Xin Y."/>
            <person name="Zou X."/>
            <person name="Han Y."/>
            <person name="Worley K."/>
            <person name="Muzny D."/>
            <person name="Gibbs R."/>
        </authorList>
    </citation>
    <scope>NUCLEOTIDE SEQUENCE</scope>
    <source>
        <strain evidence="2">Sampled in the wild</strain>
    </source>
</reference>
<dbReference type="OrthoDB" id="8192384at2759"/>
<sequence length="204" mass="22666">MEHFEYNTSLDLIMGYEDHGNNRRSKALANGSQTKSEVLASLMEEVLQQCFMAGLHVIAIVCDMGAIHTIYTIFDPPHLLKATRNLLINHDFVIPVRYDSDKFYGTASWVHIKNAYQHSKGAILHRPLNKLTEDHICPQGAKKMKVKLAAQVMSLSLAVYVEEGCRSGWLPQGALATSAFLGTIDDLFDSMNGGGQMAYYISLS</sequence>
<evidence type="ECO:0000313" key="3">
    <source>
        <dbReference type="Proteomes" id="UP000792457"/>
    </source>
</evidence>
<reference evidence="2" key="1">
    <citation type="submission" date="2013-04" db="EMBL/GenBank/DDBJ databases">
        <authorList>
            <person name="Qu J."/>
            <person name="Murali S.C."/>
            <person name="Bandaranaike D."/>
            <person name="Bellair M."/>
            <person name="Blankenburg K."/>
            <person name="Chao H."/>
            <person name="Dinh H."/>
            <person name="Doddapaneni H."/>
            <person name="Downs B."/>
            <person name="Dugan-Rocha S."/>
            <person name="Elkadiri S."/>
            <person name="Gnanaolivu R.D."/>
            <person name="Hernandez B."/>
            <person name="Javaid M."/>
            <person name="Jayaseelan J.C."/>
            <person name="Lee S."/>
            <person name="Li M."/>
            <person name="Ming W."/>
            <person name="Munidasa M."/>
            <person name="Muniz J."/>
            <person name="Nguyen L."/>
            <person name="Ongeri F."/>
            <person name="Osuji N."/>
            <person name="Pu L.-L."/>
            <person name="Puazo M."/>
            <person name="Qu C."/>
            <person name="Quiroz J."/>
            <person name="Raj R."/>
            <person name="Weissenberger G."/>
            <person name="Xin Y."/>
            <person name="Zou X."/>
            <person name="Han Y."/>
            <person name="Richards S."/>
            <person name="Worley K."/>
            <person name="Muzny D."/>
            <person name="Gibbs R."/>
        </authorList>
    </citation>
    <scope>NUCLEOTIDE SEQUENCE</scope>
    <source>
        <strain evidence="2">Sampled in the wild</strain>
    </source>
</reference>
<dbReference type="InterPro" id="IPR048366">
    <property type="entry name" value="TNP-like_GBD"/>
</dbReference>
<feature type="domain" description="Transposable element P transposase-like GTP-binding insertion" evidence="1">
    <location>
        <begin position="78"/>
        <end position="194"/>
    </location>
</feature>
<comment type="caution">
    <text evidence="2">The sequence shown here is derived from an EMBL/GenBank/DDBJ whole genome shotgun (WGS) entry which is preliminary data.</text>
</comment>
<protein>
    <recommendedName>
        <fullName evidence="1">Transposable element P transposase-like GTP-binding insertion domain-containing protein</fullName>
    </recommendedName>
</protein>
<keyword evidence="3" id="KW-1185">Reference proteome</keyword>
<gene>
    <name evidence="2" type="ORF">J437_LFUL008395</name>
</gene>
<name>A0A8K0NZV1_LADFU</name>
<accession>A0A8K0NZV1</accession>